<feature type="compositionally biased region" description="Low complexity" evidence="1">
    <location>
        <begin position="277"/>
        <end position="333"/>
    </location>
</feature>
<organism evidence="3 4">
    <name type="scientific">Pollutimonas thiosulfatoxidans</name>
    <dbReference type="NCBI Taxonomy" id="2028345"/>
    <lineage>
        <taxon>Bacteria</taxon>
        <taxon>Pseudomonadati</taxon>
        <taxon>Pseudomonadota</taxon>
        <taxon>Betaproteobacteria</taxon>
        <taxon>Burkholderiales</taxon>
        <taxon>Alcaligenaceae</taxon>
        <taxon>Pollutimonas</taxon>
    </lineage>
</organism>
<reference evidence="3 4" key="1">
    <citation type="submission" date="2017-08" db="EMBL/GenBank/DDBJ databases">
        <authorList>
            <person name="Park S.-J."/>
            <person name="Kim H."/>
        </authorList>
    </citation>
    <scope>NUCLEOTIDE SEQUENCE [LARGE SCALE GENOMIC DNA]</scope>
    <source>
        <strain evidence="4">ye3</strain>
    </source>
</reference>
<feature type="region of interest" description="Disordered" evidence="1">
    <location>
        <begin position="261"/>
        <end position="337"/>
    </location>
</feature>
<proteinExistence type="predicted"/>
<dbReference type="InterPro" id="IPR021136">
    <property type="entry name" value="Flagellar_hook_control-like_C"/>
</dbReference>
<name>A0A410G9G1_9BURK</name>
<protein>
    <recommendedName>
        <fullName evidence="2">Flagellar hook-length control protein-like C-terminal domain-containing protein</fullName>
    </recommendedName>
</protein>
<evidence type="ECO:0000313" key="3">
    <source>
        <dbReference type="EMBL" id="QAA92953.1"/>
    </source>
</evidence>
<dbReference type="InterPro" id="IPR038610">
    <property type="entry name" value="FliK-like_C_sf"/>
</dbReference>
<dbReference type="RefSeq" id="WP_128354004.1">
    <property type="nucleotide sequence ID" value="NZ_CP022987.1"/>
</dbReference>
<dbReference type="OrthoDB" id="5296742at2"/>
<evidence type="ECO:0000256" key="1">
    <source>
        <dbReference type="SAM" id="MobiDB-lite"/>
    </source>
</evidence>
<dbReference type="AlphaFoldDB" id="A0A410G9G1"/>
<sequence length="471" mass="46862">MSVGGPSPLGTLLVQRLDAVLGTTLSAQANIVSGARPDAVAQPGSAERAEAAKNETVRHPREAVERATAHTEQNARNAIDKARLEARNAALLLARGGPNTATTPSAPTTLGHAAKTILALLANYPDLTASVQGRQPLLDRGTQQGTAGRGAGSTAGNASTGAPAGSSSPAAGASRGAGAEAAQSGSNTAGATAGRAGSAAAAAVSGGVLPQGSGLVVAQLAAALSRAVQTSGMFYESHLANLAFGKQSVAQLLQEPQAQIGRPAGQAGNPGTASGNPGSATSQAGTAAATSGQAAPASAEAASAASTSGRGAEALGSQTGNAAAPASPGANPNTVIPGLDPQAHVLVRQQLEVLANQTFGWRGEAWPGAPIEWEVGRREPQDGEAADATDHWATRLTLNLPGLGQVQARLNLAGKQLVMHLVSPQSADLLDTHAEALRSRYSAQGLQLSQLSIVSEEDRDTSEPIPEAPAT</sequence>
<gene>
    <name evidence="3" type="ORF">CKA81_03155</name>
</gene>
<feature type="domain" description="Flagellar hook-length control protein-like C-terminal" evidence="2">
    <location>
        <begin position="385"/>
        <end position="459"/>
    </location>
</feature>
<dbReference type="Gene3D" id="3.30.750.140">
    <property type="match status" value="1"/>
</dbReference>
<feature type="compositionally biased region" description="Low complexity" evidence="1">
    <location>
        <begin position="154"/>
        <end position="192"/>
    </location>
</feature>
<evidence type="ECO:0000259" key="2">
    <source>
        <dbReference type="Pfam" id="PF02120"/>
    </source>
</evidence>
<dbReference type="Proteomes" id="UP000283474">
    <property type="component" value="Chromosome"/>
</dbReference>
<feature type="region of interest" description="Disordered" evidence="1">
    <location>
        <begin position="139"/>
        <end position="192"/>
    </location>
</feature>
<evidence type="ECO:0000313" key="4">
    <source>
        <dbReference type="Proteomes" id="UP000283474"/>
    </source>
</evidence>
<keyword evidence="4" id="KW-1185">Reference proteome</keyword>
<dbReference type="KEGG" id="pus:CKA81_03155"/>
<dbReference type="Pfam" id="PF02120">
    <property type="entry name" value="Flg_hook"/>
    <property type="match status" value="1"/>
</dbReference>
<dbReference type="EMBL" id="CP022987">
    <property type="protein sequence ID" value="QAA92953.1"/>
    <property type="molecule type" value="Genomic_DNA"/>
</dbReference>
<accession>A0A410G9G1</accession>